<dbReference type="InterPro" id="IPR016024">
    <property type="entry name" value="ARM-type_fold"/>
</dbReference>
<reference evidence="4" key="1">
    <citation type="submission" date="2015-03" db="EMBL/GenBank/DDBJ databases">
        <title>A transcriptome of Araucaria cunninghamii, an australian fine timber species.</title>
        <authorList>
            <person name="Jing Yi C.J.Y."/>
            <person name="Yin San L.Y.S."/>
            <person name="Abdul Karim S.S."/>
            <person name="Wan Azmi N.N."/>
            <person name="Hercus R.R."/>
            <person name="Croft L.L."/>
        </authorList>
    </citation>
    <scope>NUCLEOTIDE SEQUENCE</scope>
    <source>
        <strain evidence="4">MI0301</strain>
        <tissue evidence="4">Leaf</tissue>
    </source>
</reference>
<dbReference type="PANTHER" id="PTHR46241">
    <property type="entry name" value="ARMADILLO REPEAT-CONTAINING PROTEIN 4 ARMC4"/>
    <property type="match status" value="1"/>
</dbReference>
<feature type="repeat" description="ARM" evidence="2">
    <location>
        <begin position="372"/>
        <end position="414"/>
    </location>
</feature>
<evidence type="ECO:0000313" key="4">
    <source>
        <dbReference type="EMBL" id="JAG98868.1"/>
    </source>
</evidence>
<evidence type="ECO:0000256" key="3">
    <source>
        <dbReference type="SAM" id="Coils"/>
    </source>
</evidence>
<dbReference type="PROSITE" id="PS50176">
    <property type="entry name" value="ARM_REPEAT"/>
    <property type="match status" value="3"/>
</dbReference>
<dbReference type="Pfam" id="PF13646">
    <property type="entry name" value="HEAT_2"/>
    <property type="match status" value="1"/>
</dbReference>
<evidence type="ECO:0000256" key="2">
    <source>
        <dbReference type="PROSITE-ProRule" id="PRU00259"/>
    </source>
</evidence>
<dbReference type="EMBL" id="GCKF01016844">
    <property type="protein sequence ID" value="JAG98868.1"/>
    <property type="molecule type" value="Transcribed_RNA"/>
</dbReference>
<dbReference type="SUPFAM" id="SSF48371">
    <property type="entry name" value="ARM repeat"/>
    <property type="match status" value="1"/>
</dbReference>
<feature type="repeat" description="ARM" evidence="2">
    <location>
        <begin position="172"/>
        <end position="214"/>
    </location>
</feature>
<accession>A0A0D6R931</accession>
<dbReference type="SMART" id="SM00185">
    <property type="entry name" value="ARM"/>
    <property type="match status" value="8"/>
</dbReference>
<keyword evidence="3" id="KW-0175">Coiled coil</keyword>
<organism evidence="4">
    <name type="scientific">Araucaria cunninghamii</name>
    <name type="common">Hoop pine</name>
    <name type="synonym">Moreton Bay pine</name>
    <dbReference type="NCBI Taxonomy" id="56994"/>
    <lineage>
        <taxon>Eukaryota</taxon>
        <taxon>Viridiplantae</taxon>
        <taxon>Streptophyta</taxon>
        <taxon>Embryophyta</taxon>
        <taxon>Tracheophyta</taxon>
        <taxon>Spermatophyta</taxon>
        <taxon>Pinopsida</taxon>
        <taxon>Pinidae</taxon>
        <taxon>Conifers II</taxon>
        <taxon>Araucariales</taxon>
        <taxon>Araucariaceae</taxon>
        <taxon>Araucaria</taxon>
    </lineage>
</organism>
<feature type="repeat" description="HEAT" evidence="1">
    <location>
        <begin position="373"/>
        <end position="411"/>
    </location>
</feature>
<proteinExistence type="predicted"/>
<dbReference type="PROSITE" id="PS50077">
    <property type="entry name" value="HEAT_REPEAT"/>
    <property type="match status" value="1"/>
</dbReference>
<feature type="repeat" description="ARM" evidence="2">
    <location>
        <begin position="130"/>
        <end position="172"/>
    </location>
</feature>
<name>A0A0D6R931_ARACU</name>
<protein>
    <recommendedName>
        <fullName evidence="5">Armadillo repeat-containing domain-containing protein</fullName>
    </recommendedName>
</protein>
<evidence type="ECO:0008006" key="5">
    <source>
        <dbReference type="Google" id="ProtNLM"/>
    </source>
</evidence>
<sequence length="490" mass="53264">MGDLHSMELETMDQDTLLEIDFETVSKILLAVSHDKNYTQEVSLDQCVQVLVRLLNCETELVQIRTAIKLGRIAKLAPENILEKTVPHVVALLSRPSHSHSPSIQETAAFCLGRFACRADNLSSTVGDYGALPILLRLLQESEGRMQRVVAKSLRELVICTQSNQVILARSGGVETIIHIMASSSDDIKKLAAEILSAMTSLKEVRRAIVSFNGLSMLVKSARLGRIASRTRAAQAIGLLGVTRRIRRMLVNAGAIPALTDLLREGDLPAKLVSGNALGIISAHVDYLRPVAQAGAIPLFAELLEGSDPQGKEIAEDVFSILAVAEENAIAIAEHLVRILQGSNAEAKAAAADVIWDLSSYKHSISVVSTSGAIPLLLRLLEDENDEVKEKASGAVAQLSYDQGDRGALAEAGAIPILMSLLRDESEELKDNVAEALINFSEDPLLKEHISEAFNIPAFQDIQERLARIRQSDEHTVRSLRVMSLEQFTS</sequence>
<dbReference type="InterPro" id="IPR000225">
    <property type="entry name" value="Armadillo"/>
</dbReference>
<dbReference type="AlphaFoldDB" id="A0A0D6R931"/>
<evidence type="ECO:0000256" key="1">
    <source>
        <dbReference type="PROSITE-ProRule" id="PRU00103"/>
    </source>
</evidence>
<dbReference type="InterPro" id="IPR021133">
    <property type="entry name" value="HEAT_type_2"/>
</dbReference>
<dbReference type="InterPro" id="IPR011989">
    <property type="entry name" value="ARM-like"/>
</dbReference>
<dbReference type="Gene3D" id="1.25.10.10">
    <property type="entry name" value="Leucine-rich Repeat Variant"/>
    <property type="match status" value="2"/>
</dbReference>
<dbReference type="PANTHER" id="PTHR46241:SF1">
    <property type="entry name" value="OUTER DYNEIN ARM-DOCKING COMPLEX SUBUNIT 2"/>
    <property type="match status" value="1"/>
</dbReference>
<feature type="coiled-coil region" evidence="3">
    <location>
        <begin position="378"/>
        <end position="439"/>
    </location>
</feature>